<proteinExistence type="inferred from homology"/>
<dbReference type="EC" id="3.1.3.18" evidence="4"/>
<dbReference type="InterPro" id="IPR041492">
    <property type="entry name" value="HAD_2"/>
</dbReference>
<dbReference type="GO" id="GO:0008967">
    <property type="term" value="F:phosphoglycolate phosphatase activity"/>
    <property type="evidence" value="ECO:0007669"/>
    <property type="project" value="UniProtKB-EC"/>
</dbReference>
<evidence type="ECO:0000256" key="4">
    <source>
        <dbReference type="ARBA" id="ARBA00013078"/>
    </source>
</evidence>
<sequence>MGSIKKIHFSFDLDGTLIDSIPLMKFSWERVNDHFGFGIDWVSYKENIGLPFLEICRNLGIEKYYNEVQEYYFNSNLNNIQKIEPMPGLAYLASELKKREISWSIITSKPSKTAEPILKRFELTPDLLVCSDHVSMGKPYKYAARSIIEHGNYSEVYYVGDSIVDFLFSINCNFNFIQYTPDCDDSHFLVDSFDMIRNHRIIVSSLYEVAEYIREQDNV</sequence>
<evidence type="ECO:0000256" key="2">
    <source>
        <dbReference type="ARBA" id="ARBA00004818"/>
    </source>
</evidence>
<evidence type="ECO:0000313" key="6">
    <source>
        <dbReference type="Proteomes" id="UP000254326"/>
    </source>
</evidence>
<dbReference type="SUPFAM" id="SSF56784">
    <property type="entry name" value="HAD-like"/>
    <property type="match status" value="1"/>
</dbReference>
<dbReference type="PANTHER" id="PTHR43434">
    <property type="entry name" value="PHOSPHOGLYCOLATE PHOSPHATASE"/>
    <property type="match status" value="1"/>
</dbReference>
<dbReference type="InterPro" id="IPR023198">
    <property type="entry name" value="PGP-like_dom2"/>
</dbReference>
<accession>A0A370U8D7</accession>
<dbReference type="Proteomes" id="UP000254326">
    <property type="component" value="Unassembled WGS sequence"/>
</dbReference>
<comment type="similarity">
    <text evidence="3">Belongs to the HAD-like hydrolase superfamily. CbbY/CbbZ/Gph/YieH family.</text>
</comment>
<name>A0A370U8D7_9GAMM</name>
<comment type="catalytic activity">
    <reaction evidence="1">
        <text>2-phosphoglycolate + H2O = glycolate + phosphate</text>
        <dbReference type="Rhea" id="RHEA:14369"/>
        <dbReference type="ChEBI" id="CHEBI:15377"/>
        <dbReference type="ChEBI" id="CHEBI:29805"/>
        <dbReference type="ChEBI" id="CHEBI:43474"/>
        <dbReference type="ChEBI" id="CHEBI:58033"/>
        <dbReference type="EC" id="3.1.3.18"/>
    </reaction>
</comment>
<dbReference type="OrthoDB" id="9782449at2"/>
<comment type="caution">
    <text evidence="5">The sequence shown here is derived from an EMBL/GenBank/DDBJ whole genome shotgun (WGS) entry which is preliminary data.</text>
</comment>
<dbReference type="RefSeq" id="WP_115468098.1">
    <property type="nucleotide sequence ID" value="NZ_QKRA01000004.1"/>
</dbReference>
<dbReference type="PANTHER" id="PTHR43434:SF1">
    <property type="entry name" value="PHOSPHOGLYCOLATE PHOSPHATASE"/>
    <property type="match status" value="1"/>
</dbReference>
<dbReference type="Pfam" id="PF13419">
    <property type="entry name" value="HAD_2"/>
    <property type="match status" value="1"/>
</dbReference>
<comment type="pathway">
    <text evidence="2">Organic acid metabolism; glycolate biosynthesis; glycolate from 2-phosphoglycolate: step 1/1.</text>
</comment>
<protein>
    <recommendedName>
        <fullName evidence="4">phosphoglycolate phosphatase</fullName>
        <ecNumber evidence="4">3.1.3.18</ecNumber>
    </recommendedName>
</protein>
<evidence type="ECO:0000313" key="5">
    <source>
        <dbReference type="EMBL" id="RDL44060.1"/>
    </source>
</evidence>
<keyword evidence="6" id="KW-1185">Reference proteome</keyword>
<dbReference type="SFLD" id="SFLDS00003">
    <property type="entry name" value="Haloacid_Dehalogenase"/>
    <property type="match status" value="1"/>
</dbReference>
<dbReference type="Gene3D" id="1.10.150.240">
    <property type="entry name" value="Putative phosphatase, domain 2"/>
    <property type="match status" value="1"/>
</dbReference>
<gene>
    <name evidence="5" type="ORF">DN730_10510</name>
</gene>
<dbReference type="InterPro" id="IPR050155">
    <property type="entry name" value="HAD-like_hydrolase_sf"/>
</dbReference>
<reference evidence="5 6" key="1">
    <citation type="submission" date="2018-06" db="EMBL/GenBank/DDBJ databases">
        <title>Marinomonas sp. YLB-05 draft genome sequence.</title>
        <authorList>
            <person name="Yu L."/>
            <person name="Tang X."/>
        </authorList>
    </citation>
    <scope>NUCLEOTIDE SEQUENCE [LARGE SCALE GENOMIC DNA]</scope>
    <source>
        <strain evidence="5 6">YLB-05</strain>
    </source>
</reference>
<dbReference type="AlphaFoldDB" id="A0A370U8D7"/>
<dbReference type="GO" id="GO:0006281">
    <property type="term" value="P:DNA repair"/>
    <property type="evidence" value="ECO:0007669"/>
    <property type="project" value="TreeGrafter"/>
</dbReference>
<dbReference type="InterPro" id="IPR023214">
    <property type="entry name" value="HAD_sf"/>
</dbReference>
<dbReference type="InterPro" id="IPR006439">
    <property type="entry name" value="HAD-SF_hydro_IA"/>
</dbReference>
<dbReference type="InterPro" id="IPR036412">
    <property type="entry name" value="HAD-like_sf"/>
</dbReference>
<dbReference type="EMBL" id="QKRA01000004">
    <property type="protein sequence ID" value="RDL44060.1"/>
    <property type="molecule type" value="Genomic_DNA"/>
</dbReference>
<dbReference type="SFLD" id="SFLDG01129">
    <property type="entry name" value="C1.5:_HAD__Beta-PGM__Phosphata"/>
    <property type="match status" value="1"/>
</dbReference>
<evidence type="ECO:0000256" key="3">
    <source>
        <dbReference type="ARBA" id="ARBA00006171"/>
    </source>
</evidence>
<dbReference type="Gene3D" id="3.40.50.1000">
    <property type="entry name" value="HAD superfamily/HAD-like"/>
    <property type="match status" value="1"/>
</dbReference>
<dbReference type="NCBIfam" id="TIGR01549">
    <property type="entry name" value="HAD-SF-IA-v1"/>
    <property type="match status" value="1"/>
</dbReference>
<organism evidence="5 6">
    <name type="scientific">Marinomonas piezotolerans</name>
    <dbReference type="NCBI Taxonomy" id="2213058"/>
    <lineage>
        <taxon>Bacteria</taxon>
        <taxon>Pseudomonadati</taxon>
        <taxon>Pseudomonadota</taxon>
        <taxon>Gammaproteobacteria</taxon>
        <taxon>Oceanospirillales</taxon>
        <taxon>Oceanospirillaceae</taxon>
        <taxon>Marinomonas</taxon>
    </lineage>
</organism>
<evidence type="ECO:0000256" key="1">
    <source>
        <dbReference type="ARBA" id="ARBA00000830"/>
    </source>
</evidence>